<proteinExistence type="predicted"/>
<name>A0A2V1D0Q1_9PLEO</name>
<feature type="region of interest" description="Disordered" evidence="1">
    <location>
        <begin position="170"/>
        <end position="205"/>
    </location>
</feature>
<sequence length="222" mass="24235">MASTNPELRQVLSQSRQGLSAALGYLYNARSEQILMRSIFNTTTLPPESIVPSDRPGLTYKCTTTDSLEEKFSNLNISAEMGISVLCGMLGGGWCLEYLSRKKTNTRVRQASTICITPTRTEILRLENEGLKSCLDLDALHAEGATHVICGIEWGARTLVAVKEATRNVDTSHEVKGKLGNKPSGPHKDPSDQENMTGPIPPLQDGILGRFAKLIGDTHVKR</sequence>
<dbReference type="PANTHER" id="PTHR31594">
    <property type="entry name" value="AIG1-TYPE G DOMAIN-CONTAINING PROTEIN"/>
    <property type="match status" value="1"/>
</dbReference>
<evidence type="ECO:0000313" key="3">
    <source>
        <dbReference type="EMBL" id="PVH91571.1"/>
    </source>
</evidence>
<dbReference type="InterPro" id="IPR052090">
    <property type="entry name" value="Cytolytic_pore-forming_toxin"/>
</dbReference>
<accession>A0A2V1D0Q1</accession>
<reference evidence="3 4" key="1">
    <citation type="journal article" date="2018" name="Sci. Rep.">
        <title>Comparative genomics provides insights into the lifestyle and reveals functional heterogeneity of dark septate endophytic fungi.</title>
        <authorList>
            <person name="Knapp D.G."/>
            <person name="Nemeth J.B."/>
            <person name="Barry K."/>
            <person name="Hainaut M."/>
            <person name="Henrissat B."/>
            <person name="Johnson J."/>
            <person name="Kuo A."/>
            <person name="Lim J.H.P."/>
            <person name="Lipzen A."/>
            <person name="Nolan M."/>
            <person name="Ohm R.A."/>
            <person name="Tamas L."/>
            <person name="Grigoriev I.V."/>
            <person name="Spatafora J.W."/>
            <person name="Nagy L.G."/>
            <person name="Kovacs G.M."/>
        </authorList>
    </citation>
    <scope>NUCLEOTIDE SEQUENCE [LARGE SCALE GENOMIC DNA]</scope>
    <source>
        <strain evidence="3 4">DSE2036</strain>
    </source>
</reference>
<evidence type="ECO:0000313" key="4">
    <source>
        <dbReference type="Proteomes" id="UP000244855"/>
    </source>
</evidence>
<evidence type="ECO:0000259" key="2">
    <source>
        <dbReference type="Pfam" id="PF24674"/>
    </source>
</evidence>
<organism evidence="3 4">
    <name type="scientific">Periconia macrospinosa</name>
    <dbReference type="NCBI Taxonomy" id="97972"/>
    <lineage>
        <taxon>Eukaryota</taxon>
        <taxon>Fungi</taxon>
        <taxon>Dikarya</taxon>
        <taxon>Ascomycota</taxon>
        <taxon>Pezizomycotina</taxon>
        <taxon>Dothideomycetes</taxon>
        <taxon>Pleosporomycetidae</taxon>
        <taxon>Pleosporales</taxon>
        <taxon>Massarineae</taxon>
        <taxon>Periconiaceae</taxon>
        <taxon>Periconia</taxon>
    </lineage>
</organism>
<evidence type="ECO:0000256" key="1">
    <source>
        <dbReference type="SAM" id="MobiDB-lite"/>
    </source>
</evidence>
<dbReference type="OrthoDB" id="8954335at2759"/>
<dbReference type="PANTHER" id="PTHR31594:SF14">
    <property type="entry name" value="FIBRONECTIN TYPE-III DOMAIN-CONTAINING PROTEIN"/>
    <property type="match status" value="1"/>
</dbReference>
<dbReference type="Proteomes" id="UP000244855">
    <property type="component" value="Unassembled WGS sequence"/>
</dbReference>
<dbReference type="STRING" id="97972.A0A2V1D0Q1"/>
<dbReference type="InterPro" id="IPR056072">
    <property type="entry name" value="SNTX_MACPF/CDC-like_dom"/>
</dbReference>
<gene>
    <name evidence="3" type="ORF">DM02DRAFT_663853</name>
</gene>
<dbReference type="AlphaFoldDB" id="A0A2V1D0Q1"/>
<protein>
    <recommendedName>
        <fullName evidence="2">SNTX MACPF/CDC-like domain-containing protein</fullName>
    </recommendedName>
</protein>
<dbReference type="EMBL" id="KZ805833">
    <property type="protein sequence ID" value="PVH91571.1"/>
    <property type="molecule type" value="Genomic_DNA"/>
</dbReference>
<dbReference type="Pfam" id="PF24674">
    <property type="entry name" value="MACPF_SNTX"/>
    <property type="match status" value="1"/>
</dbReference>
<keyword evidence="4" id="KW-1185">Reference proteome</keyword>
<feature type="domain" description="SNTX MACPF/CDC-like" evidence="2">
    <location>
        <begin position="18"/>
        <end position="171"/>
    </location>
</feature>